<feature type="compositionally biased region" description="Polar residues" evidence="1">
    <location>
        <begin position="1"/>
        <end position="34"/>
    </location>
</feature>
<evidence type="ECO:0000256" key="2">
    <source>
        <dbReference type="SAM" id="Phobius"/>
    </source>
</evidence>
<name>A0ABD2JHT9_HETSC</name>
<organism evidence="3 4">
    <name type="scientific">Heterodera schachtii</name>
    <name type="common">Sugarbeet cyst nematode worm</name>
    <name type="synonym">Tylenchus schachtii</name>
    <dbReference type="NCBI Taxonomy" id="97005"/>
    <lineage>
        <taxon>Eukaryota</taxon>
        <taxon>Metazoa</taxon>
        <taxon>Ecdysozoa</taxon>
        <taxon>Nematoda</taxon>
        <taxon>Chromadorea</taxon>
        <taxon>Rhabditida</taxon>
        <taxon>Tylenchina</taxon>
        <taxon>Tylenchomorpha</taxon>
        <taxon>Tylenchoidea</taxon>
        <taxon>Heteroderidae</taxon>
        <taxon>Heteroderinae</taxon>
        <taxon>Heterodera</taxon>
    </lineage>
</organism>
<evidence type="ECO:0000256" key="1">
    <source>
        <dbReference type="SAM" id="MobiDB-lite"/>
    </source>
</evidence>
<protein>
    <submittedName>
        <fullName evidence="3">Uncharacterized protein</fullName>
    </submittedName>
</protein>
<keyword evidence="2" id="KW-0812">Transmembrane</keyword>
<dbReference type="AlphaFoldDB" id="A0ABD2JHT9"/>
<keyword evidence="2" id="KW-1133">Transmembrane helix</keyword>
<proteinExistence type="predicted"/>
<dbReference type="EMBL" id="JBICCN010000143">
    <property type="protein sequence ID" value="KAL3090145.1"/>
    <property type="molecule type" value="Genomic_DNA"/>
</dbReference>
<reference evidence="3 4" key="1">
    <citation type="submission" date="2024-10" db="EMBL/GenBank/DDBJ databases">
        <authorList>
            <person name="Kim D."/>
        </authorList>
    </citation>
    <scope>NUCLEOTIDE SEQUENCE [LARGE SCALE GENOMIC DNA]</scope>
    <source>
        <strain evidence="3">Taebaek</strain>
    </source>
</reference>
<feature type="transmembrane region" description="Helical" evidence="2">
    <location>
        <begin position="148"/>
        <end position="169"/>
    </location>
</feature>
<evidence type="ECO:0000313" key="4">
    <source>
        <dbReference type="Proteomes" id="UP001620645"/>
    </source>
</evidence>
<feature type="compositionally biased region" description="Polar residues" evidence="1">
    <location>
        <begin position="64"/>
        <end position="75"/>
    </location>
</feature>
<dbReference type="Proteomes" id="UP001620645">
    <property type="component" value="Unassembled WGS sequence"/>
</dbReference>
<keyword evidence="2" id="KW-0472">Membrane</keyword>
<feature type="compositionally biased region" description="Polar residues" evidence="1">
    <location>
        <begin position="44"/>
        <end position="55"/>
    </location>
</feature>
<feature type="region of interest" description="Disordered" evidence="1">
    <location>
        <begin position="1"/>
        <end position="96"/>
    </location>
</feature>
<gene>
    <name evidence="3" type="ORF">niasHS_006597</name>
</gene>
<sequence>MSNTRPNDTQPKTENMLSSNESALQTDGTSTPANTVRKGEEDFVQTSGTSATANTVRKGEEDFVQTSGTSATANTVREGEEDFVQTSGTSTPANTAREGDEDFVQTIGTSAPANTAREEFVNDGTAVTQDFLHSTLSDIVRGQPRTSLFIAAMLTMVLCNFPSLFWTLLGISRRQFLNNATRIINLALEALRE</sequence>
<evidence type="ECO:0000313" key="3">
    <source>
        <dbReference type="EMBL" id="KAL3090145.1"/>
    </source>
</evidence>
<feature type="compositionally biased region" description="Polar residues" evidence="1">
    <location>
        <begin position="84"/>
        <end position="94"/>
    </location>
</feature>
<keyword evidence="4" id="KW-1185">Reference proteome</keyword>
<comment type="caution">
    <text evidence="3">The sequence shown here is derived from an EMBL/GenBank/DDBJ whole genome shotgun (WGS) entry which is preliminary data.</text>
</comment>
<accession>A0ABD2JHT9</accession>